<evidence type="ECO:0000313" key="2">
    <source>
        <dbReference type="EMBL" id="MBS7811679.1"/>
    </source>
</evidence>
<dbReference type="SUPFAM" id="SSF54593">
    <property type="entry name" value="Glyoxalase/Bleomycin resistance protein/Dihydroxybiphenyl dioxygenase"/>
    <property type="match status" value="1"/>
</dbReference>
<accession>A0ABS5QDA7</accession>
<evidence type="ECO:0000259" key="1">
    <source>
        <dbReference type="PROSITE" id="PS51819"/>
    </source>
</evidence>
<sequence>MTTSLHHYRDVLGFEISFECGEPPFYAGLCRDQVELHLISADRATRRPGAGAVAIFVDEVDALQAGFAAKGARIPVPVQDRPYGMRDFSVVDPDGNQLTFGMGTGTAAR</sequence>
<comment type="caution">
    <text evidence="2">The sequence shown here is derived from an EMBL/GenBank/DDBJ whole genome shotgun (WGS) entry which is preliminary data.</text>
</comment>
<protein>
    <submittedName>
        <fullName evidence="2">VOC family protein</fullName>
    </submittedName>
</protein>
<keyword evidence="3" id="KW-1185">Reference proteome</keyword>
<feature type="domain" description="VOC" evidence="1">
    <location>
        <begin position="1"/>
        <end position="103"/>
    </location>
</feature>
<dbReference type="Pfam" id="PF00903">
    <property type="entry name" value="Glyoxalase"/>
    <property type="match status" value="1"/>
</dbReference>
<dbReference type="InterPro" id="IPR037523">
    <property type="entry name" value="VOC_core"/>
</dbReference>
<dbReference type="Gene3D" id="3.10.180.10">
    <property type="entry name" value="2,3-Dihydroxybiphenyl 1,2-Dioxygenase, domain 1"/>
    <property type="match status" value="1"/>
</dbReference>
<evidence type="ECO:0000313" key="3">
    <source>
        <dbReference type="Proteomes" id="UP000766336"/>
    </source>
</evidence>
<reference evidence="2 3" key="1">
    <citation type="submission" date="2021-05" db="EMBL/GenBank/DDBJ databases">
        <title>Roseococcus sp. XZZS9, whole genome shotgun sequencing project.</title>
        <authorList>
            <person name="Zhao G."/>
            <person name="Shen L."/>
        </authorList>
    </citation>
    <scope>NUCLEOTIDE SEQUENCE [LARGE SCALE GENOMIC DNA]</scope>
    <source>
        <strain evidence="2 3">XZZS9</strain>
    </source>
</reference>
<dbReference type="PROSITE" id="PS51819">
    <property type="entry name" value="VOC"/>
    <property type="match status" value="1"/>
</dbReference>
<name>A0ABS5QDA7_9PROT</name>
<gene>
    <name evidence="2" type="ORF">KHU32_12090</name>
</gene>
<proteinExistence type="predicted"/>
<dbReference type="EMBL" id="JAHCDA010000002">
    <property type="protein sequence ID" value="MBS7811679.1"/>
    <property type="molecule type" value="Genomic_DNA"/>
</dbReference>
<dbReference type="InterPro" id="IPR004360">
    <property type="entry name" value="Glyas_Fos-R_dOase_dom"/>
</dbReference>
<organism evidence="2 3">
    <name type="scientific">Roseococcus pinisoli</name>
    <dbReference type="NCBI Taxonomy" id="2835040"/>
    <lineage>
        <taxon>Bacteria</taxon>
        <taxon>Pseudomonadati</taxon>
        <taxon>Pseudomonadota</taxon>
        <taxon>Alphaproteobacteria</taxon>
        <taxon>Acetobacterales</taxon>
        <taxon>Roseomonadaceae</taxon>
        <taxon>Roseococcus</taxon>
    </lineage>
</organism>
<dbReference type="Proteomes" id="UP000766336">
    <property type="component" value="Unassembled WGS sequence"/>
</dbReference>
<dbReference type="InterPro" id="IPR029068">
    <property type="entry name" value="Glyas_Bleomycin-R_OHBP_Dase"/>
</dbReference>